<dbReference type="EMBL" id="BLXT01008617">
    <property type="protein sequence ID" value="GFO50606.1"/>
    <property type="molecule type" value="Genomic_DNA"/>
</dbReference>
<gene>
    <name evidence="3" type="ORF">PoB_007711100</name>
</gene>
<feature type="non-terminal residue" evidence="3">
    <location>
        <position position="1"/>
    </location>
</feature>
<feature type="compositionally biased region" description="Acidic residues" evidence="1">
    <location>
        <begin position="336"/>
        <end position="354"/>
    </location>
</feature>
<feature type="transmembrane region" description="Helical" evidence="2">
    <location>
        <begin position="632"/>
        <end position="651"/>
    </location>
</feature>
<feature type="compositionally biased region" description="Acidic residues" evidence="1">
    <location>
        <begin position="501"/>
        <end position="514"/>
    </location>
</feature>
<evidence type="ECO:0000256" key="2">
    <source>
        <dbReference type="SAM" id="Phobius"/>
    </source>
</evidence>
<feature type="compositionally biased region" description="Acidic residues" evidence="1">
    <location>
        <begin position="463"/>
        <end position="482"/>
    </location>
</feature>
<feature type="compositionally biased region" description="Acidic residues" evidence="1">
    <location>
        <begin position="536"/>
        <end position="550"/>
    </location>
</feature>
<accession>A0AAV4E4C8</accession>
<feature type="compositionally biased region" description="Basic and acidic residues" evidence="1">
    <location>
        <begin position="551"/>
        <end position="572"/>
    </location>
</feature>
<keyword evidence="2" id="KW-0472">Membrane</keyword>
<keyword evidence="4" id="KW-1185">Reference proteome</keyword>
<keyword evidence="2" id="KW-0812">Transmembrane</keyword>
<organism evidence="3 4">
    <name type="scientific">Plakobranchus ocellatus</name>
    <dbReference type="NCBI Taxonomy" id="259542"/>
    <lineage>
        <taxon>Eukaryota</taxon>
        <taxon>Metazoa</taxon>
        <taxon>Spiralia</taxon>
        <taxon>Lophotrochozoa</taxon>
        <taxon>Mollusca</taxon>
        <taxon>Gastropoda</taxon>
        <taxon>Heterobranchia</taxon>
        <taxon>Euthyneura</taxon>
        <taxon>Panpulmonata</taxon>
        <taxon>Sacoglossa</taxon>
        <taxon>Placobranchoidea</taxon>
        <taxon>Plakobranchidae</taxon>
        <taxon>Plakobranchus</taxon>
    </lineage>
</organism>
<evidence type="ECO:0000313" key="4">
    <source>
        <dbReference type="Proteomes" id="UP000735302"/>
    </source>
</evidence>
<feature type="compositionally biased region" description="Polar residues" evidence="1">
    <location>
        <begin position="186"/>
        <end position="195"/>
    </location>
</feature>
<evidence type="ECO:0000256" key="1">
    <source>
        <dbReference type="SAM" id="MobiDB-lite"/>
    </source>
</evidence>
<proteinExistence type="predicted"/>
<feature type="compositionally biased region" description="Acidic residues" evidence="1">
    <location>
        <begin position="432"/>
        <end position="454"/>
    </location>
</feature>
<protein>
    <submittedName>
        <fullName evidence="3">Dynein heavy chain-like protein pf11_0240</fullName>
    </submittedName>
</protein>
<feature type="compositionally biased region" description="Low complexity" evidence="1">
    <location>
        <begin position="773"/>
        <end position="788"/>
    </location>
</feature>
<keyword evidence="2" id="KW-1133">Transmembrane helix</keyword>
<feature type="compositionally biased region" description="Acidic residues" evidence="1">
    <location>
        <begin position="154"/>
        <end position="172"/>
    </location>
</feature>
<feature type="region of interest" description="Disordered" evidence="1">
    <location>
        <begin position="696"/>
        <end position="914"/>
    </location>
</feature>
<sequence>RSDFKLVVKKDIQPNRVRRTVTWISPELYPASIVCPSGFQFVLQTQPHFNMRTDMTAKLGPPVLLLLLWVSVVSPFPLDATENDQSAEDASPTSEVTYYTDDAQLSALSTSSLDTARASGTEAAEPKGTPGTINAGPTLESLILAIQTTQADEEKVEDETEEIDDNNNDDVEDTKKVNNGQDIEDTNTPNNNNSKVDIEDESNAGDINSKADDNDENKIKENVDDNDESVEETTAADVPEMTDAGETSPAPGNDLKTIANTQAKDAHPSDAVNEDGETSASDDGNDQPPSEGENIIDEEKLEPTDDENNVDDENDKEQSTFKSGIDSEDPRREENDSTFDVDANSDEDDKEEDKEVPVGLTTTADVIEGATVPSVQDGPLSTPADAQEMTSELILQLLPGTTEAIKADSTEVKDEEEGEGQTELPSVGRVVEDEDSAEDKEAAADDESDREETTEITTQLTDSNDEDSAEEKESEDVDEIPDDSDKALSVQPRSDDPVDLEKEEEVDEKSDEQETTTKKDVEDEEGEGNVGAVVGSDEEEEEENDEDEDDSKSSETPKVIDLEEAERQWKEENPEEEDEGSGSVHDELPTSDLSESNEPHSDHGDVKGHDQGHGSSHHGDTPEDKESKKRTAIIVGVAVGGVALFTLAFFASRQCKQKAEFTPLQKKKTQSEPETIEFHPVGQAGTALLDDEAKNGLYRHGPRMGPPSPRFHRKAEGKFQFPDGHNSGDKLSPNASPAITPLLGEKPAENGKRDNPKLKLSISPEGGVKNGDPPSQASSASSNSAPAPKGDGLYRNGPRMGPPSPRMHRKTEGKFAFPAGGASPDPSSPDGSSPGTSGNYTEPLINGVEQLKYIDESTEDEKDALLPSKSHDPNPANVEEETQPASPSISAQAPPTNPSADANDSSTHNGSASM</sequence>
<name>A0AAV4E4C8_9GAST</name>
<dbReference type="AlphaFoldDB" id="A0AAV4E4C8"/>
<feature type="region of interest" description="Disordered" evidence="1">
    <location>
        <begin position="660"/>
        <end position="684"/>
    </location>
</feature>
<feature type="compositionally biased region" description="Acidic residues" evidence="1">
    <location>
        <begin position="304"/>
        <end position="315"/>
    </location>
</feature>
<feature type="region of interest" description="Disordered" evidence="1">
    <location>
        <begin position="149"/>
        <end position="628"/>
    </location>
</feature>
<comment type="caution">
    <text evidence="3">The sequence shown here is derived from an EMBL/GenBank/DDBJ whole genome shotgun (WGS) entry which is preliminary data.</text>
</comment>
<feature type="compositionally biased region" description="Low complexity" evidence="1">
    <location>
        <begin position="818"/>
        <end position="838"/>
    </location>
</feature>
<reference evidence="3 4" key="1">
    <citation type="journal article" date="2021" name="Elife">
        <title>Chloroplast acquisition without the gene transfer in kleptoplastic sea slugs, Plakobranchus ocellatus.</title>
        <authorList>
            <person name="Maeda T."/>
            <person name="Takahashi S."/>
            <person name="Yoshida T."/>
            <person name="Shimamura S."/>
            <person name="Takaki Y."/>
            <person name="Nagai Y."/>
            <person name="Toyoda A."/>
            <person name="Suzuki Y."/>
            <person name="Arimoto A."/>
            <person name="Ishii H."/>
            <person name="Satoh N."/>
            <person name="Nishiyama T."/>
            <person name="Hasebe M."/>
            <person name="Maruyama T."/>
            <person name="Minagawa J."/>
            <person name="Obokata J."/>
            <person name="Shigenobu S."/>
        </authorList>
    </citation>
    <scope>NUCLEOTIDE SEQUENCE [LARGE SCALE GENOMIC DNA]</scope>
</reference>
<feature type="region of interest" description="Disordered" evidence="1">
    <location>
        <begin position="112"/>
        <end position="136"/>
    </location>
</feature>
<feature type="compositionally biased region" description="Polar residues" evidence="1">
    <location>
        <begin position="898"/>
        <end position="914"/>
    </location>
</feature>
<feature type="compositionally biased region" description="Basic and acidic residues" evidence="1">
    <location>
        <begin position="597"/>
        <end position="628"/>
    </location>
</feature>
<feature type="compositionally biased region" description="Low complexity" evidence="1">
    <location>
        <begin position="883"/>
        <end position="894"/>
    </location>
</feature>
<feature type="compositionally biased region" description="Basic and acidic residues" evidence="1">
    <location>
        <begin position="746"/>
        <end position="757"/>
    </location>
</feature>
<evidence type="ECO:0000313" key="3">
    <source>
        <dbReference type="EMBL" id="GFO50606.1"/>
    </source>
</evidence>
<dbReference type="Proteomes" id="UP000735302">
    <property type="component" value="Unassembled WGS sequence"/>
</dbReference>
<feature type="compositionally biased region" description="Basic and acidic residues" evidence="1">
    <location>
        <begin position="209"/>
        <end position="223"/>
    </location>
</feature>